<accession>A0AAW0A1J9</accession>
<dbReference type="AlphaFoldDB" id="A0AAW0A1J9"/>
<organism evidence="2 3">
    <name type="scientific">Favolaschia claudopus</name>
    <dbReference type="NCBI Taxonomy" id="2862362"/>
    <lineage>
        <taxon>Eukaryota</taxon>
        <taxon>Fungi</taxon>
        <taxon>Dikarya</taxon>
        <taxon>Basidiomycota</taxon>
        <taxon>Agaricomycotina</taxon>
        <taxon>Agaricomycetes</taxon>
        <taxon>Agaricomycetidae</taxon>
        <taxon>Agaricales</taxon>
        <taxon>Marasmiineae</taxon>
        <taxon>Mycenaceae</taxon>
        <taxon>Favolaschia</taxon>
    </lineage>
</organism>
<name>A0AAW0A1J9_9AGAR</name>
<evidence type="ECO:0000313" key="3">
    <source>
        <dbReference type="Proteomes" id="UP001362999"/>
    </source>
</evidence>
<feature type="transmembrane region" description="Helical" evidence="1">
    <location>
        <begin position="81"/>
        <end position="102"/>
    </location>
</feature>
<proteinExistence type="predicted"/>
<dbReference type="EMBL" id="JAWWNJ010000092">
    <property type="protein sequence ID" value="KAK6997372.1"/>
    <property type="molecule type" value="Genomic_DNA"/>
</dbReference>
<protein>
    <submittedName>
        <fullName evidence="2">Uncharacterized protein</fullName>
    </submittedName>
</protein>
<keyword evidence="1" id="KW-0472">Membrane</keyword>
<evidence type="ECO:0000256" key="1">
    <source>
        <dbReference type="SAM" id="Phobius"/>
    </source>
</evidence>
<gene>
    <name evidence="2" type="ORF">R3P38DRAFT_1925921</name>
</gene>
<reference evidence="2 3" key="1">
    <citation type="journal article" date="2024" name="J Genomics">
        <title>Draft genome sequencing and assembly of Favolaschia claudopus CIRM-BRFM 2984 isolated from oak limbs.</title>
        <authorList>
            <person name="Navarro D."/>
            <person name="Drula E."/>
            <person name="Chaduli D."/>
            <person name="Cazenave R."/>
            <person name="Ahrendt S."/>
            <person name="Wang J."/>
            <person name="Lipzen A."/>
            <person name="Daum C."/>
            <person name="Barry K."/>
            <person name="Grigoriev I.V."/>
            <person name="Favel A."/>
            <person name="Rosso M.N."/>
            <person name="Martin F."/>
        </authorList>
    </citation>
    <scope>NUCLEOTIDE SEQUENCE [LARGE SCALE GENOMIC DNA]</scope>
    <source>
        <strain evidence="2 3">CIRM-BRFM 2984</strain>
    </source>
</reference>
<evidence type="ECO:0000313" key="2">
    <source>
        <dbReference type="EMBL" id="KAK6997372.1"/>
    </source>
</evidence>
<comment type="caution">
    <text evidence="2">The sequence shown here is derived from an EMBL/GenBank/DDBJ whole genome shotgun (WGS) entry which is preliminary data.</text>
</comment>
<sequence>MQSSVMDADSPDTEFDAQWKIAIPIFYETVELVFYSTHLPLLDEATGHLQIHNFTVIFLAMFFLAAYLFHNNRARSGVRILLYLTSAMFVLGTIQMTLKMVIRRLGAAFGETSCERRLDRANLVHSRTSCVFSVHFLNHEQCINGRSFRTLPATLLCLQLHRST</sequence>
<dbReference type="Proteomes" id="UP001362999">
    <property type="component" value="Unassembled WGS sequence"/>
</dbReference>
<feature type="transmembrane region" description="Helical" evidence="1">
    <location>
        <begin position="51"/>
        <end position="69"/>
    </location>
</feature>
<keyword evidence="1" id="KW-1133">Transmembrane helix</keyword>
<keyword evidence="1" id="KW-0812">Transmembrane</keyword>
<keyword evidence="3" id="KW-1185">Reference proteome</keyword>